<organism evidence="11 12">
    <name type="scientific">Patella caerulea</name>
    <name type="common">Rayed Mediterranean limpet</name>
    <dbReference type="NCBI Taxonomy" id="87958"/>
    <lineage>
        <taxon>Eukaryota</taxon>
        <taxon>Metazoa</taxon>
        <taxon>Spiralia</taxon>
        <taxon>Lophotrochozoa</taxon>
        <taxon>Mollusca</taxon>
        <taxon>Gastropoda</taxon>
        <taxon>Patellogastropoda</taxon>
        <taxon>Patelloidea</taxon>
        <taxon>Patellidae</taxon>
        <taxon>Patella</taxon>
    </lineage>
</organism>
<dbReference type="Gene3D" id="3.40.140.100">
    <property type="entry name" value="Ubiquitin-like modifier-activating enzyme ATG7 C-terminal domain"/>
    <property type="match status" value="1"/>
</dbReference>
<evidence type="ECO:0000313" key="11">
    <source>
        <dbReference type="EMBL" id="KAK6176592.1"/>
    </source>
</evidence>
<evidence type="ECO:0000256" key="2">
    <source>
        <dbReference type="ARBA" id="ARBA00017647"/>
    </source>
</evidence>
<comment type="subcellular location">
    <subcellularLocation>
        <location evidence="8">Cytoplasm</location>
    </subcellularLocation>
    <subcellularLocation>
        <location evidence="8">Preautophagosomal structure</location>
    </subcellularLocation>
</comment>
<dbReference type="FunFam" id="3.40.50.720:FF:000243">
    <property type="entry name" value="Ubiquitin-like modifier-activating enzyme ATG7"/>
    <property type="match status" value="1"/>
</dbReference>
<dbReference type="GO" id="GO:0000407">
    <property type="term" value="C:phagophore assembly site"/>
    <property type="evidence" value="ECO:0007669"/>
    <property type="project" value="UniProtKB-SubCell"/>
</dbReference>
<keyword evidence="6 8" id="KW-0072">Autophagy</keyword>
<evidence type="ECO:0000259" key="9">
    <source>
        <dbReference type="Pfam" id="PF00899"/>
    </source>
</evidence>
<dbReference type="InterPro" id="IPR035985">
    <property type="entry name" value="Ubiquitin-activating_enz"/>
</dbReference>
<keyword evidence="3 8" id="KW-0813">Transport</keyword>
<dbReference type="GO" id="GO:0034727">
    <property type="term" value="P:piecemeal microautophagy of the nucleus"/>
    <property type="evidence" value="ECO:0007669"/>
    <property type="project" value="TreeGrafter"/>
</dbReference>
<dbReference type="InterPro" id="IPR032197">
    <property type="entry name" value="Atg7_N"/>
</dbReference>
<protein>
    <recommendedName>
        <fullName evidence="2 8">Ubiquitin-like modifier-activating enzyme ATG7</fullName>
    </recommendedName>
    <alternativeName>
        <fullName evidence="8">Autophagy-related protein 7</fullName>
    </alternativeName>
</protein>
<gene>
    <name evidence="11" type="ORF">SNE40_014847</name>
</gene>
<sequence length="697" mass="78356">MEKLQYAPFSCGLDAGFWQKLSEKKLNEYALDETPKVIRGFYFNGDLANLSPRIVLDYTGFDRQFKIPPRCFLSIGTLYLKNTLDNFKECDKKLIIDQVAEQIWQDIKDLKAVEDPSLLSRFVLLSFADLKKYHYYYWFAFPALIYDVFLLSKPTSLKDSLSTEQIENLVKNYDQFQAQFTSFHGYFVISSLEDDLAVIELQHTDTLLAAGKKVTFVFCDPCTLENHPGWPLRNFLVLIAKKWGNKMESVNVLCFRDRSRDGVRDISHSLLLNIKLEKLDDQVCPKCVGWEKNERQKLGPRMVNLSSTMDPTRLCESAVDLNLKLMRWRLLPDLNLEKIGSTKCLLLGSGTLGCNVARCLMGWGVRNITFVDNSRVSYSNPVRQSLFVFEDCLNGGKPKAEAAADSMKTIFPGVNSLGLSLTIPMPGHSITESALKQTERDAQLLEELIENHDAVFLLMDTRESRWLPTLVAAAKQKIVINAALGFDTFLVLRHGFKSTEVKKSEFKFGGVISGENLGCYFCNDVVAPGDSTRDRTLDQQCTVTRPGISMMGAALAVELLVSILQHPLGAKAPADTSASDDSMFTVKDTECSLGIVPHQIRGFLSKFSNVLPACQAFDKCTACSEKVMESYKQEGFQFLLKVFNEPSYLENLTGLTAMHQQTVDAEVWDMSDDEELTSIDLTSVDLSSMETKTIEKP</sequence>
<comment type="similarity">
    <text evidence="1 8">Belongs to the ATG7 family.</text>
</comment>
<evidence type="ECO:0000256" key="6">
    <source>
        <dbReference type="ARBA" id="ARBA00023006"/>
    </source>
</evidence>
<dbReference type="EMBL" id="JAZGQO010000010">
    <property type="protein sequence ID" value="KAK6176592.1"/>
    <property type="molecule type" value="Genomic_DNA"/>
</dbReference>
<evidence type="ECO:0000256" key="4">
    <source>
        <dbReference type="ARBA" id="ARBA00022786"/>
    </source>
</evidence>
<dbReference type="InterPro" id="IPR006285">
    <property type="entry name" value="Atg7"/>
</dbReference>
<feature type="domain" description="Ubiquitin-like modifier-activating enzyme Atg7 N-terminal" evidence="10">
    <location>
        <begin position="4"/>
        <end position="309"/>
    </location>
</feature>
<dbReference type="Proteomes" id="UP001347796">
    <property type="component" value="Unassembled WGS sequence"/>
</dbReference>
<dbReference type="Gene3D" id="3.40.50.720">
    <property type="entry name" value="NAD(P)-binding Rossmann-like Domain"/>
    <property type="match status" value="1"/>
</dbReference>
<dbReference type="InterPro" id="IPR000594">
    <property type="entry name" value="ThiF_NAD_FAD-bd"/>
</dbReference>
<dbReference type="AlphaFoldDB" id="A0AAN8PDN2"/>
<dbReference type="NCBIfam" id="TIGR01381">
    <property type="entry name" value="E1_like_apg7"/>
    <property type="match status" value="1"/>
</dbReference>
<dbReference type="FunFam" id="3.40.140.70:FF:000001">
    <property type="entry name" value="Ubiquitin-like modifier-activating enzyme atg7"/>
    <property type="match status" value="1"/>
</dbReference>
<name>A0AAN8PDN2_PATCE</name>
<evidence type="ECO:0000256" key="5">
    <source>
        <dbReference type="ARBA" id="ARBA00022927"/>
    </source>
</evidence>
<proteinExistence type="inferred from homology"/>
<dbReference type="GO" id="GO:0019778">
    <property type="term" value="F:Atg12 activating enzyme activity"/>
    <property type="evidence" value="ECO:0007669"/>
    <property type="project" value="TreeGrafter"/>
</dbReference>
<evidence type="ECO:0000259" key="10">
    <source>
        <dbReference type="Pfam" id="PF16420"/>
    </source>
</evidence>
<dbReference type="CDD" id="cd01486">
    <property type="entry name" value="Apg7"/>
    <property type="match status" value="1"/>
</dbReference>
<evidence type="ECO:0000256" key="1">
    <source>
        <dbReference type="ARBA" id="ARBA00010931"/>
    </source>
</evidence>
<feature type="active site" description="Glycyl thioester intermediate" evidence="7">
    <location>
        <position position="541"/>
    </location>
</feature>
<dbReference type="InterPro" id="IPR042522">
    <property type="entry name" value="Atg7_N_1"/>
</dbReference>
<dbReference type="GO" id="GO:0032446">
    <property type="term" value="P:protein modification by small protein conjugation"/>
    <property type="evidence" value="ECO:0007669"/>
    <property type="project" value="TreeGrafter"/>
</dbReference>
<dbReference type="InterPro" id="IPR042523">
    <property type="entry name" value="Atg7_N_2"/>
</dbReference>
<dbReference type="Pfam" id="PF00899">
    <property type="entry name" value="ThiF"/>
    <property type="match status" value="1"/>
</dbReference>
<dbReference type="Pfam" id="PF16420">
    <property type="entry name" value="ATG7_N"/>
    <property type="match status" value="1"/>
</dbReference>
<keyword evidence="5 8" id="KW-0653">Protein transport</keyword>
<feature type="domain" description="THIF-type NAD/FAD binding fold" evidence="9">
    <location>
        <begin position="326"/>
        <end position="569"/>
    </location>
</feature>
<dbReference type="SUPFAM" id="SSF69572">
    <property type="entry name" value="Activating enzymes of the ubiquitin-like proteins"/>
    <property type="match status" value="1"/>
</dbReference>
<comment type="subunit">
    <text evidence="8">Homodimer.</text>
</comment>
<dbReference type="GO" id="GO:0019779">
    <property type="term" value="F:Atg8 activating enzyme activity"/>
    <property type="evidence" value="ECO:0007669"/>
    <property type="project" value="TreeGrafter"/>
</dbReference>
<evidence type="ECO:0000256" key="3">
    <source>
        <dbReference type="ARBA" id="ARBA00022448"/>
    </source>
</evidence>
<keyword evidence="4 8" id="KW-0833">Ubl conjugation pathway</keyword>
<dbReference type="GO" id="GO:0000045">
    <property type="term" value="P:autophagosome assembly"/>
    <property type="evidence" value="ECO:0007669"/>
    <property type="project" value="TreeGrafter"/>
</dbReference>
<dbReference type="Gene3D" id="3.40.140.70">
    <property type="entry name" value="Ubiquitin-like modifier-activating enzyme ATG7 N-terminal domain"/>
    <property type="match status" value="1"/>
</dbReference>
<evidence type="ECO:0000313" key="12">
    <source>
        <dbReference type="Proteomes" id="UP001347796"/>
    </source>
</evidence>
<comment type="caution">
    <text evidence="11">The sequence shown here is derived from an EMBL/GenBank/DDBJ whole genome shotgun (WGS) entry which is preliminary data.</text>
</comment>
<dbReference type="FunFam" id="3.40.140.100:FF:000001">
    <property type="entry name" value="Ubiquitin-like modifier-activating enzyme ATG7"/>
    <property type="match status" value="1"/>
</dbReference>
<keyword evidence="12" id="KW-1185">Reference proteome</keyword>
<evidence type="ECO:0000256" key="7">
    <source>
        <dbReference type="PIRSR" id="PIRSR606285-1"/>
    </source>
</evidence>
<dbReference type="InterPro" id="IPR045886">
    <property type="entry name" value="ThiF/MoeB/HesA"/>
</dbReference>
<keyword evidence="8" id="KW-0963">Cytoplasm</keyword>
<evidence type="ECO:0000256" key="8">
    <source>
        <dbReference type="RuleBase" id="RU366022"/>
    </source>
</evidence>
<comment type="function">
    <text evidence="8">E1-like activating enzyme involved in the 2 ubiquitin-like systems required for autophagy.</text>
</comment>
<reference evidence="11 12" key="1">
    <citation type="submission" date="2024-01" db="EMBL/GenBank/DDBJ databases">
        <title>The genome of the rayed Mediterranean limpet Patella caerulea (Linnaeus, 1758).</title>
        <authorList>
            <person name="Anh-Thu Weber A."/>
            <person name="Halstead-Nussloch G."/>
        </authorList>
    </citation>
    <scope>NUCLEOTIDE SEQUENCE [LARGE SCALE GENOMIC DNA]</scope>
    <source>
        <strain evidence="11">AATW-2023a</strain>
        <tissue evidence="11">Whole specimen</tissue>
    </source>
</reference>
<dbReference type="GO" id="GO:0015031">
    <property type="term" value="P:protein transport"/>
    <property type="evidence" value="ECO:0007669"/>
    <property type="project" value="UniProtKB-UniRule"/>
</dbReference>
<dbReference type="GO" id="GO:0006995">
    <property type="term" value="P:cellular response to nitrogen starvation"/>
    <property type="evidence" value="ECO:0007669"/>
    <property type="project" value="TreeGrafter"/>
</dbReference>
<dbReference type="GO" id="GO:0000422">
    <property type="term" value="P:autophagy of mitochondrion"/>
    <property type="evidence" value="ECO:0007669"/>
    <property type="project" value="TreeGrafter"/>
</dbReference>
<dbReference type="PANTHER" id="PTHR10953">
    <property type="entry name" value="UBIQUITIN-ACTIVATING ENZYME E1"/>
    <property type="match status" value="1"/>
</dbReference>
<dbReference type="PANTHER" id="PTHR10953:SF3">
    <property type="entry name" value="UBIQUITIN-LIKE MODIFIER-ACTIVATING ENZYME ATG7"/>
    <property type="match status" value="1"/>
</dbReference>
<accession>A0AAN8PDN2</accession>